<gene>
    <name evidence="1" type="ORF">SMN809_LOCUS43061</name>
</gene>
<sequence>MTIVNEKTLDILANIDLTFESLDPTCLLYYDDEDSDHIWILLRS</sequence>
<proteinExistence type="predicted"/>
<evidence type="ECO:0000313" key="2">
    <source>
        <dbReference type="Proteomes" id="UP000676336"/>
    </source>
</evidence>
<dbReference type="EMBL" id="CAJOBI010125975">
    <property type="protein sequence ID" value="CAF4701305.1"/>
    <property type="molecule type" value="Genomic_DNA"/>
</dbReference>
<dbReference type="Proteomes" id="UP000676336">
    <property type="component" value="Unassembled WGS sequence"/>
</dbReference>
<name>A0A8S3ABM3_9BILA</name>
<organism evidence="1 2">
    <name type="scientific">Rotaria magnacalcarata</name>
    <dbReference type="NCBI Taxonomy" id="392030"/>
    <lineage>
        <taxon>Eukaryota</taxon>
        <taxon>Metazoa</taxon>
        <taxon>Spiralia</taxon>
        <taxon>Gnathifera</taxon>
        <taxon>Rotifera</taxon>
        <taxon>Eurotatoria</taxon>
        <taxon>Bdelloidea</taxon>
        <taxon>Philodinida</taxon>
        <taxon>Philodinidae</taxon>
        <taxon>Rotaria</taxon>
    </lineage>
</organism>
<dbReference type="AlphaFoldDB" id="A0A8S3ABM3"/>
<evidence type="ECO:0000313" key="1">
    <source>
        <dbReference type="EMBL" id="CAF4701305.1"/>
    </source>
</evidence>
<protein>
    <submittedName>
        <fullName evidence="1">Uncharacterized protein</fullName>
    </submittedName>
</protein>
<comment type="caution">
    <text evidence="1">The sequence shown here is derived from an EMBL/GenBank/DDBJ whole genome shotgun (WGS) entry which is preliminary data.</text>
</comment>
<accession>A0A8S3ABM3</accession>
<feature type="non-terminal residue" evidence="1">
    <location>
        <position position="1"/>
    </location>
</feature>
<reference evidence="1" key="1">
    <citation type="submission" date="2021-02" db="EMBL/GenBank/DDBJ databases">
        <authorList>
            <person name="Nowell W R."/>
        </authorList>
    </citation>
    <scope>NUCLEOTIDE SEQUENCE</scope>
</reference>